<dbReference type="Proteomes" id="UP000053612">
    <property type="component" value="Unassembled WGS sequence"/>
</dbReference>
<evidence type="ECO:0000313" key="1">
    <source>
        <dbReference type="EMBL" id="KSU17443.1"/>
    </source>
</evidence>
<sequence length="49" mass="5366">MKAAVVRHNPDGYADLVEKELRAIKPNEALLDMEYCGVCHTDLHVAAAS</sequence>
<name>A0A0V8DV65_LACLL</name>
<accession>A0A0V8DV65</accession>
<reference evidence="2" key="1">
    <citation type="submission" date="2015-10" db="EMBL/GenBank/DDBJ databases">
        <title>Draft Genome Sequences of 11 Lactococcus lactis subspecies cremoris strains.</title>
        <authorList>
            <person name="Wels M."/>
            <person name="Backus L."/>
            <person name="Boekhorst J."/>
            <person name="Dijkstra A."/>
            <person name="Beerthuizen M."/>
            <person name="Kelly W."/>
            <person name="Siezen R."/>
            <person name="Bachmann H."/>
            <person name="Van Hijum S."/>
        </authorList>
    </citation>
    <scope>NUCLEOTIDE SEQUENCE [LARGE SCALE GENOMIC DNA]</scope>
    <source>
        <strain evidence="2">LMG9449</strain>
    </source>
</reference>
<dbReference type="AlphaFoldDB" id="A0A0V8DV65"/>
<comment type="caution">
    <text evidence="1">The sequence shown here is derived from an EMBL/GenBank/DDBJ whole genome shotgun (WGS) entry which is preliminary data.</text>
</comment>
<gene>
    <name evidence="1" type="ORF">LMG9449_1666</name>
</gene>
<dbReference type="SUPFAM" id="SSF50129">
    <property type="entry name" value="GroES-like"/>
    <property type="match status" value="1"/>
</dbReference>
<dbReference type="InterPro" id="IPR011032">
    <property type="entry name" value="GroES-like_sf"/>
</dbReference>
<proteinExistence type="predicted"/>
<dbReference type="PATRIC" id="fig|1360.109.peg.1959"/>
<evidence type="ECO:0000313" key="2">
    <source>
        <dbReference type="Proteomes" id="UP000053612"/>
    </source>
</evidence>
<organism evidence="1 2">
    <name type="scientific">Lactococcus lactis subsp. lactis</name>
    <name type="common">Streptococcus lactis</name>
    <dbReference type="NCBI Taxonomy" id="1360"/>
    <lineage>
        <taxon>Bacteria</taxon>
        <taxon>Bacillati</taxon>
        <taxon>Bacillota</taxon>
        <taxon>Bacilli</taxon>
        <taxon>Lactobacillales</taxon>
        <taxon>Streptococcaceae</taxon>
        <taxon>Lactococcus</taxon>
    </lineage>
</organism>
<dbReference type="Gene3D" id="3.90.180.10">
    <property type="entry name" value="Medium-chain alcohol dehydrogenases, catalytic domain"/>
    <property type="match status" value="1"/>
</dbReference>
<dbReference type="EMBL" id="LKLS01000135">
    <property type="protein sequence ID" value="KSU17443.1"/>
    <property type="molecule type" value="Genomic_DNA"/>
</dbReference>
<protein>
    <submittedName>
        <fullName evidence="1">Alcohol dehydrogenase</fullName>
    </submittedName>
</protein>